<evidence type="ECO:0000256" key="2">
    <source>
        <dbReference type="PROSITE-ProRule" id="PRU00703"/>
    </source>
</evidence>
<dbReference type="PANTHER" id="PTHR43080">
    <property type="entry name" value="CBS DOMAIN-CONTAINING PROTEIN CBSX3, MITOCHONDRIAL"/>
    <property type="match status" value="1"/>
</dbReference>
<dbReference type="CDD" id="cd04586">
    <property type="entry name" value="CBS_pair_BON_assoc"/>
    <property type="match status" value="1"/>
</dbReference>
<reference evidence="4" key="1">
    <citation type="journal article" date="2011" name="ISME J.">
        <title>The endosymbionts of the deep-sea tubeworms Riftia pachyptila and Tevnia jerichonana share an identical physiology as revealed by proteogenomic analyses.</title>
        <authorList>
            <person name="Gardebrecht A."/>
            <person name="Markert S."/>
            <person name="Felbeck H."/>
            <person name="Thuermer A."/>
            <person name="Albrecht D."/>
            <person name="Wollherr A."/>
            <person name="Kabisch J."/>
            <person name="Lehmann R."/>
            <person name="Daniel R."/>
            <person name="Liesegang H."/>
            <person name="Hecker M."/>
            <person name="Sievert S.M."/>
            <person name="Schweder T."/>
        </authorList>
    </citation>
    <scope>NUCLEOTIDE SEQUENCE [LARGE SCALE GENOMIC DNA]</scope>
</reference>
<dbReference type="Pfam" id="PF00571">
    <property type="entry name" value="CBS"/>
    <property type="match status" value="2"/>
</dbReference>
<keyword evidence="5" id="KW-1185">Reference proteome</keyword>
<sequence>MRQHACLTVRFGCNALEFDGVFAYQRIRVCCGVYAAYLKVGNTIRIAYGLSHGETRENNQAYEEELFSMLVRDIMTNAPKTVSPDAKLLEVVSLMCLFRFSGLPVVEDGKVKGIVAEKDVLHRMFPGLEDFKDGMVAPDYDSMLTQYKDVVTLKVADVMTSRVITVDPDMHILKAATVMIRHKFRRIPVAEDGELLGMLSLGDIHKAIFQYNISSNMCGTS</sequence>
<dbReference type="SMART" id="SM00116">
    <property type="entry name" value="CBS"/>
    <property type="match status" value="2"/>
</dbReference>
<dbReference type="AlphaFoldDB" id="G2DEF8"/>
<dbReference type="EMBL" id="AFOC01000053">
    <property type="protein sequence ID" value="EGV51012.1"/>
    <property type="molecule type" value="Genomic_DNA"/>
</dbReference>
<evidence type="ECO:0000259" key="3">
    <source>
        <dbReference type="PROSITE" id="PS51371"/>
    </source>
</evidence>
<dbReference type="PROSITE" id="PS51371">
    <property type="entry name" value="CBS"/>
    <property type="match status" value="2"/>
</dbReference>
<accession>G2DEF8</accession>
<dbReference type="SUPFAM" id="SSF54631">
    <property type="entry name" value="CBS-domain pair"/>
    <property type="match status" value="1"/>
</dbReference>
<evidence type="ECO:0000313" key="5">
    <source>
        <dbReference type="Proteomes" id="UP000004491"/>
    </source>
</evidence>
<dbReference type="InterPro" id="IPR051257">
    <property type="entry name" value="Diverse_CBS-Domain"/>
</dbReference>
<organism evidence="4 5">
    <name type="scientific">endosymbiont of Riftia pachyptila</name>
    <name type="common">vent Ph05</name>
    <dbReference type="NCBI Taxonomy" id="1048808"/>
    <lineage>
        <taxon>Bacteria</taxon>
        <taxon>Pseudomonadati</taxon>
        <taxon>Pseudomonadota</taxon>
        <taxon>Gammaproteobacteria</taxon>
        <taxon>sulfur-oxidizing symbionts</taxon>
    </lineage>
</organism>
<proteinExistence type="predicted"/>
<evidence type="ECO:0000313" key="4">
    <source>
        <dbReference type="EMBL" id="EGV51012.1"/>
    </source>
</evidence>
<evidence type="ECO:0000256" key="1">
    <source>
        <dbReference type="ARBA" id="ARBA00023122"/>
    </source>
</evidence>
<comment type="caution">
    <text evidence="4">The sequence shown here is derived from an EMBL/GenBank/DDBJ whole genome shotgun (WGS) entry which is preliminary data.</text>
</comment>
<dbReference type="Gene3D" id="3.10.580.10">
    <property type="entry name" value="CBS-domain"/>
    <property type="match status" value="1"/>
</dbReference>
<keyword evidence="1 2" id="KW-0129">CBS domain</keyword>
<dbReference type="Proteomes" id="UP000004491">
    <property type="component" value="Unassembled WGS sequence"/>
</dbReference>
<gene>
    <name evidence="4" type="ORF">Rifp1Sym_bz00180</name>
</gene>
<dbReference type="InterPro" id="IPR046342">
    <property type="entry name" value="CBS_dom_sf"/>
</dbReference>
<protein>
    <recommendedName>
        <fullName evidence="3">CBS domain-containing protein</fullName>
    </recommendedName>
</protein>
<dbReference type="InterPro" id="IPR000644">
    <property type="entry name" value="CBS_dom"/>
</dbReference>
<feature type="domain" description="CBS" evidence="3">
    <location>
        <begin position="75"/>
        <end position="131"/>
    </location>
</feature>
<name>G2DEF8_9GAMM</name>
<feature type="domain" description="CBS" evidence="3">
    <location>
        <begin position="159"/>
        <end position="215"/>
    </location>
</feature>
<dbReference type="PANTHER" id="PTHR43080:SF2">
    <property type="entry name" value="CBS DOMAIN-CONTAINING PROTEIN"/>
    <property type="match status" value="1"/>
</dbReference>